<evidence type="ECO:0000256" key="3">
    <source>
        <dbReference type="ARBA" id="ARBA00023251"/>
    </source>
</evidence>
<keyword evidence="6" id="KW-1185">Reference proteome</keyword>
<evidence type="ECO:0000313" key="6">
    <source>
        <dbReference type="Proteomes" id="UP000488299"/>
    </source>
</evidence>
<sequence>MKIIPILRCNDLKEAVAFYTNVLDFTLKYPNDSDNKWAIDLIKNDAEILLTSMDGTPRIAIIVRVDDVDALFKKYIDRGLTVPNNPDSPVHNAPINQTWGMREFYVNDPSGNTLRFTAPID</sequence>
<proteinExistence type="inferred from homology"/>
<reference evidence="5 6" key="1">
    <citation type="submission" date="2019-10" db="EMBL/GenBank/DDBJ databases">
        <title>Rudanella paleaurantiibacter sp. nov., isolated from sludge.</title>
        <authorList>
            <person name="Xu S.Q."/>
        </authorList>
    </citation>
    <scope>NUCLEOTIDE SEQUENCE [LARGE SCALE GENOMIC DNA]</scope>
    <source>
        <strain evidence="5 6">HX-22-17</strain>
    </source>
</reference>
<dbReference type="RefSeq" id="WP_152125154.1">
    <property type="nucleotide sequence ID" value="NZ_WELI01000006.1"/>
</dbReference>
<comment type="similarity">
    <text evidence="1">Belongs to the bleomycin resistance protein family.</text>
</comment>
<dbReference type="SUPFAM" id="SSF54593">
    <property type="entry name" value="Glyoxalase/Bleomycin resistance protein/Dihydroxybiphenyl dioxygenase"/>
    <property type="match status" value="1"/>
</dbReference>
<dbReference type="Proteomes" id="UP000488299">
    <property type="component" value="Unassembled WGS sequence"/>
</dbReference>
<comment type="caution">
    <text evidence="5">The sequence shown here is derived from an EMBL/GenBank/DDBJ whole genome shotgun (WGS) entry which is preliminary data.</text>
</comment>
<dbReference type="GO" id="GO:0046677">
    <property type="term" value="P:response to antibiotic"/>
    <property type="evidence" value="ECO:0007669"/>
    <property type="project" value="UniProtKB-KW"/>
</dbReference>
<dbReference type="InterPro" id="IPR004360">
    <property type="entry name" value="Glyas_Fos-R_dOase_dom"/>
</dbReference>
<dbReference type="InterPro" id="IPR000335">
    <property type="entry name" value="Bleomycin-R"/>
</dbReference>
<dbReference type="Pfam" id="PF00903">
    <property type="entry name" value="Glyoxalase"/>
    <property type="match status" value="1"/>
</dbReference>
<dbReference type="AlphaFoldDB" id="A0A7J5TWR1"/>
<accession>A0A7J5TWR1</accession>
<dbReference type="CDD" id="cd08349">
    <property type="entry name" value="BLMA_like"/>
    <property type="match status" value="1"/>
</dbReference>
<organism evidence="5 6">
    <name type="scientific">Rudanella paleaurantiibacter</name>
    <dbReference type="NCBI Taxonomy" id="2614655"/>
    <lineage>
        <taxon>Bacteria</taxon>
        <taxon>Pseudomonadati</taxon>
        <taxon>Bacteroidota</taxon>
        <taxon>Cytophagia</taxon>
        <taxon>Cytophagales</taxon>
        <taxon>Cytophagaceae</taxon>
        <taxon>Rudanella</taxon>
    </lineage>
</organism>
<evidence type="ECO:0000256" key="1">
    <source>
        <dbReference type="ARBA" id="ARBA00011051"/>
    </source>
</evidence>
<name>A0A7J5TWR1_9BACT</name>
<gene>
    <name evidence="5" type="ORF">F5984_15425</name>
</gene>
<dbReference type="PROSITE" id="PS51819">
    <property type="entry name" value="VOC"/>
    <property type="match status" value="1"/>
</dbReference>
<evidence type="ECO:0000259" key="4">
    <source>
        <dbReference type="PROSITE" id="PS51819"/>
    </source>
</evidence>
<evidence type="ECO:0000256" key="2">
    <source>
        <dbReference type="ARBA" id="ARBA00021572"/>
    </source>
</evidence>
<dbReference type="Gene3D" id="3.10.180.10">
    <property type="entry name" value="2,3-Dihydroxybiphenyl 1,2-Dioxygenase, domain 1"/>
    <property type="match status" value="1"/>
</dbReference>
<protein>
    <recommendedName>
        <fullName evidence="2">Bleomycin resistance protein</fullName>
    </recommendedName>
</protein>
<keyword evidence="3" id="KW-0046">Antibiotic resistance</keyword>
<feature type="domain" description="VOC" evidence="4">
    <location>
        <begin position="1"/>
        <end position="119"/>
    </location>
</feature>
<dbReference type="EMBL" id="WELI01000006">
    <property type="protein sequence ID" value="KAB7729041.1"/>
    <property type="molecule type" value="Genomic_DNA"/>
</dbReference>
<dbReference type="InterPro" id="IPR029068">
    <property type="entry name" value="Glyas_Bleomycin-R_OHBP_Dase"/>
</dbReference>
<evidence type="ECO:0000313" key="5">
    <source>
        <dbReference type="EMBL" id="KAB7729041.1"/>
    </source>
</evidence>
<dbReference type="InterPro" id="IPR037523">
    <property type="entry name" value="VOC_core"/>
</dbReference>